<sequence>DIDGWADRLEAAIREAGRPLPETLVGLTRGGWVPTRLVADRLGVHRVVSLRAQHWGVTATPDGAASLTEGLSGPVRGERVLVVDDITDTGESLRLAVDHVRAAGASAVESAAFLHIARASYRPTYVAEEIPRDAWVWVVFPWNYWEDLATLAAKAAELGPGLDRIRATLRARAGLDVPIADLERLARRTPSLRG</sequence>
<evidence type="ECO:0000259" key="3">
    <source>
        <dbReference type="Pfam" id="PF00156"/>
    </source>
</evidence>
<dbReference type="AlphaFoldDB" id="T1BH70"/>
<dbReference type="Pfam" id="PF00156">
    <property type="entry name" value="Pribosyltran"/>
    <property type="match status" value="1"/>
</dbReference>
<evidence type="ECO:0000313" key="4">
    <source>
        <dbReference type="EMBL" id="EQD53480.1"/>
    </source>
</evidence>
<dbReference type="PANTHER" id="PTHR43363">
    <property type="entry name" value="HYPOXANTHINE PHOSPHORIBOSYLTRANSFERASE"/>
    <property type="match status" value="1"/>
</dbReference>
<dbReference type="GO" id="GO:0016757">
    <property type="term" value="F:glycosyltransferase activity"/>
    <property type="evidence" value="ECO:0007669"/>
    <property type="project" value="UniProtKB-KW"/>
</dbReference>
<accession>T1BH70</accession>
<keyword evidence="2 4" id="KW-0808">Transferase</keyword>
<name>T1BH70_9ZZZZ</name>
<reference evidence="4" key="1">
    <citation type="submission" date="2013-08" db="EMBL/GenBank/DDBJ databases">
        <authorList>
            <person name="Mendez C."/>
            <person name="Richter M."/>
            <person name="Ferrer M."/>
            <person name="Sanchez J."/>
        </authorList>
    </citation>
    <scope>NUCLEOTIDE SEQUENCE</scope>
</reference>
<organism evidence="4">
    <name type="scientific">mine drainage metagenome</name>
    <dbReference type="NCBI Taxonomy" id="410659"/>
    <lineage>
        <taxon>unclassified sequences</taxon>
        <taxon>metagenomes</taxon>
        <taxon>ecological metagenomes</taxon>
    </lineage>
</organism>
<keyword evidence="1 4" id="KW-0328">Glycosyltransferase</keyword>
<dbReference type="PANTHER" id="PTHR43363:SF2">
    <property type="entry name" value="PHOSPHORIBOSYLTRANSFERASE"/>
    <property type="match status" value="1"/>
</dbReference>
<feature type="domain" description="Phosphoribosyltransferase" evidence="3">
    <location>
        <begin position="20"/>
        <end position="146"/>
    </location>
</feature>
<dbReference type="SUPFAM" id="SSF53271">
    <property type="entry name" value="PRTase-like"/>
    <property type="match status" value="1"/>
</dbReference>
<evidence type="ECO:0000256" key="1">
    <source>
        <dbReference type="ARBA" id="ARBA00022676"/>
    </source>
</evidence>
<feature type="non-terminal residue" evidence="4">
    <location>
        <position position="1"/>
    </location>
</feature>
<proteinExistence type="predicted"/>
<gene>
    <name evidence="4" type="ORF">B1B_10223</name>
</gene>
<dbReference type="InterPro" id="IPR000836">
    <property type="entry name" value="PRTase_dom"/>
</dbReference>
<protein>
    <submittedName>
        <fullName evidence="4">Xanthine-guanine phosphoribosyltransferase</fullName>
    </submittedName>
</protein>
<dbReference type="InterPro" id="IPR029057">
    <property type="entry name" value="PRTase-like"/>
</dbReference>
<reference evidence="4" key="2">
    <citation type="journal article" date="2014" name="ISME J.">
        <title>Microbial stratification in low pH oxic and suboxic macroscopic growths along an acid mine drainage.</title>
        <authorList>
            <person name="Mendez-Garcia C."/>
            <person name="Mesa V."/>
            <person name="Sprenger R.R."/>
            <person name="Richter M."/>
            <person name="Diez M.S."/>
            <person name="Solano J."/>
            <person name="Bargiela R."/>
            <person name="Golyshina O.V."/>
            <person name="Manteca A."/>
            <person name="Ramos J.L."/>
            <person name="Gallego J.R."/>
            <person name="Llorente I."/>
            <person name="Martins Dos Santos V.A."/>
            <person name="Jensen O.N."/>
            <person name="Pelaez A.I."/>
            <person name="Sanchez J."/>
            <person name="Ferrer M."/>
        </authorList>
    </citation>
    <scope>NUCLEOTIDE SEQUENCE</scope>
</reference>
<dbReference type="CDD" id="cd06223">
    <property type="entry name" value="PRTases_typeI"/>
    <property type="match status" value="1"/>
</dbReference>
<evidence type="ECO:0000256" key="2">
    <source>
        <dbReference type="ARBA" id="ARBA00022679"/>
    </source>
</evidence>
<dbReference type="EMBL" id="AUZY01006719">
    <property type="protein sequence ID" value="EQD53480.1"/>
    <property type="molecule type" value="Genomic_DNA"/>
</dbReference>
<comment type="caution">
    <text evidence="4">The sequence shown here is derived from an EMBL/GenBank/DDBJ whole genome shotgun (WGS) entry which is preliminary data.</text>
</comment>
<dbReference type="Gene3D" id="3.40.50.2020">
    <property type="match status" value="1"/>
</dbReference>